<evidence type="ECO:0000313" key="11">
    <source>
        <dbReference type="EMBL" id="OHT02615.1"/>
    </source>
</evidence>
<dbReference type="PANTHER" id="PTHR10830:SF0">
    <property type="entry name" value="DOLICHYL-DIPHOSPHOOLIGOSACCHARIDE--PROTEIN GLYCOSYLTRANSFERASE 48 KDA SUBUNIT"/>
    <property type="match status" value="1"/>
</dbReference>
<evidence type="ECO:0000256" key="6">
    <source>
        <dbReference type="ARBA" id="ARBA00022989"/>
    </source>
</evidence>
<dbReference type="Proteomes" id="UP000179807">
    <property type="component" value="Unassembled WGS sequence"/>
</dbReference>
<comment type="function">
    <text evidence="8">Subunit of the oligosaccharyl transferase (OST) complex that catalyzes the initial transfer of a defined glycan (Glc(3)Man(9)GlcNAc(2) in eukaryotes) from the lipid carrier dolichol-pyrophosphate to an asparagine residue within an Asn-X-Ser/Thr consensus motif in nascent polypeptide chains, the first step in protein N-glycosylation. N-glycosylation occurs cotranslationally and the complex associates with the Sec61 complex at the channel-forming translocon complex that mediates protein translocation across the endoplasmic reticulum (ER).</text>
</comment>
<evidence type="ECO:0000256" key="7">
    <source>
        <dbReference type="ARBA" id="ARBA00023136"/>
    </source>
</evidence>
<dbReference type="VEuPathDB" id="TrichDB:TRFO_07029"/>
<dbReference type="Pfam" id="PF03345">
    <property type="entry name" value="OST48_N"/>
    <property type="match status" value="1"/>
</dbReference>
<dbReference type="InterPro" id="IPR005013">
    <property type="entry name" value="DDOST_48_kDa_subunit"/>
</dbReference>
<protein>
    <recommendedName>
        <fullName evidence="8">Dolichyl-diphosphooligosaccharide--protein glycosyltransferase 48 kDa subunit</fullName>
        <shortName evidence="8">Oligosaccharyl transferase 48 kDa subunit</shortName>
    </recommendedName>
</protein>
<dbReference type="PANTHER" id="PTHR10830">
    <property type="entry name" value="DOLICHYL-DIPHOSPHOOLIGOSACCHARIDE--PROTEIN GLYCOSYLTRANSFERASE 48 KDA SUBUNIT"/>
    <property type="match status" value="1"/>
</dbReference>
<evidence type="ECO:0000256" key="3">
    <source>
        <dbReference type="ARBA" id="ARBA00008743"/>
    </source>
</evidence>
<dbReference type="AlphaFoldDB" id="A0A1J4JU03"/>
<feature type="domain" description="OST48 middle" evidence="10">
    <location>
        <begin position="271"/>
        <end position="407"/>
    </location>
</feature>
<dbReference type="RefSeq" id="XP_068355751.1">
    <property type="nucleotide sequence ID" value="XM_068493454.1"/>
</dbReference>
<evidence type="ECO:0000259" key="9">
    <source>
        <dbReference type="Pfam" id="PF03345"/>
    </source>
</evidence>
<evidence type="ECO:0000259" key="10">
    <source>
        <dbReference type="Pfam" id="PF23358"/>
    </source>
</evidence>
<comment type="similarity">
    <text evidence="3 8">Belongs to the DDOST 48 kDa subunit family.</text>
</comment>
<feature type="domain" description="OST48 N-terminal" evidence="9">
    <location>
        <begin position="16"/>
        <end position="255"/>
    </location>
</feature>
<keyword evidence="8" id="KW-0732">Signal</keyword>
<dbReference type="Pfam" id="PF23358">
    <property type="entry name" value="OST48_MD"/>
    <property type="match status" value="1"/>
</dbReference>
<dbReference type="GO" id="GO:0018279">
    <property type="term" value="P:protein N-linked glycosylation via asparagine"/>
    <property type="evidence" value="ECO:0007669"/>
    <property type="project" value="UniProtKB-UniRule"/>
</dbReference>
<evidence type="ECO:0000256" key="8">
    <source>
        <dbReference type="RuleBase" id="RU361142"/>
    </source>
</evidence>
<reference evidence="11" key="1">
    <citation type="submission" date="2016-10" db="EMBL/GenBank/DDBJ databases">
        <authorList>
            <person name="Benchimol M."/>
            <person name="Almeida L.G."/>
            <person name="Vasconcelos A.T."/>
            <person name="Perreira-Neves A."/>
            <person name="Rosa I.A."/>
            <person name="Tasca T."/>
            <person name="Bogo M.R."/>
            <person name="de Souza W."/>
        </authorList>
    </citation>
    <scope>NUCLEOTIDE SEQUENCE [LARGE SCALE GENOMIC DNA]</scope>
    <source>
        <strain evidence="11">K</strain>
    </source>
</reference>
<evidence type="ECO:0000256" key="5">
    <source>
        <dbReference type="ARBA" id="ARBA00022824"/>
    </source>
</evidence>
<dbReference type="InterPro" id="IPR055459">
    <property type="entry name" value="OST48_MD"/>
</dbReference>
<sequence length="412" mass="46812">MFLFSLLSLIASREHRVLALLSEKGEKEQYQTFFNDLTSIGCKVTYRVCNQKVAQLERFGQHLFDTVVILCSKSTCIGNNGEDLNDFLDQGCNAIVFNSAYGNDIQEKVYRHLNLRVVSSYKISDVFDNNQVTLRKIVAPKNIVPNKISPLIFEGGFSTIERPNDFRFPIVVGGLEHKLSIADRLVYSQSIANEMIPICAFQARTAGRVIVINSVNFASDEIYNTKVTMGEDFLPLPTPVDNGNRQLMKDLQKWVTHYHSHVKVDAATHYAEDTGVSPVQYHIKQNIVVLANLSYVKDGEWLPYESDDVQVEVFMLGTFVRRHMKRVAPGQYTETLMLPDRAGNYWIKVFTGKEGWMNAREEMAIAVRPLAIREKEKFLDCAKPYQVSMMLTMAAAFLASVHFLYHKPSTTQ</sequence>
<comment type="subunit">
    <text evidence="8">Component of the oligosaccharyltransferase (OST) complex.</text>
</comment>
<dbReference type="InterPro" id="IPR055457">
    <property type="entry name" value="OST48_N"/>
</dbReference>
<dbReference type="EMBL" id="MLAK01000860">
    <property type="protein sequence ID" value="OHT02615.1"/>
    <property type="molecule type" value="Genomic_DNA"/>
</dbReference>
<evidence type="ECO:0000256" key="1">
    <source>
        <dbReference type="ARBA" id="ARBA00004479"/>
    </source>
</evidence>
<dbReference type="GO" id="GO:0008250">
    <property type="term" value="C:oligosaccharyltransferase complex"/>
    <property type="evidence" value="ECO:0007669"/>
    <property type="project" value="TreeGrafter"/>
</dbReference>
<keyword evidence="4" id="KW-0812">Transmembrane</keyword>
<organism evidence="11 12">
    <name type="scientific">Tritrichomonas foetus</name>
    <dbReference type="NCBI Taxonomy" id="1144522"/>
    <lineage>
        <taxon>Eukaryota</taxon>
        <taxon>Metamonada</taxon>
        <taxon>Parabasalia</taxon>
        <taxon>Tritrichomonadida</taxon>
        <taxon>Tritrichomonadidae</taxon>
        <taxon>Tritrichomonas</taxon>
    </lineage>
</organism>
<keyword evidence="6" id="KW-1133">Transmembrane helix</keyword>
<evidence type="ECO:0000313" key="12">
    <source>
        <dbReference type="Proteomes" id="UP000179807"/>
    </source>
</evidence>
<evidence type="ECO:0000256" key="2">
    <source>
        <dbReference type="ARBA" id="ARBA00004922"/>
    </source>
</evidence>
<accession>A0A1J4JU03</accession>
<comment type="subcellular location">
    <subcellularLocation>
        <location evidence="8">Endoplasmic reticulum membrane</location>
        <topology evidence="8">Single-pass type I membrane protein</topology>
    </subcellularLocation>
    <subcellularLocation>
        <location evidence="1">Membrane</location>
        <topology evidence="1">Single-pass type I membrane protein</topology>
    </subcellularLocation>
</comment>
<dbReference type="UniPathway" id="UPA00378"/>
<comment type="caution">
    <text evidence="11">The sequence shown here is derived from an EMBL/GenBank/DDBJ whole genome shotgun (WGS) entry which is preliminary data.</text>
</comment>
<comment type="pathway">
    <text evidence="2 8">Protein modification; protein glycosylation.</text>
</comment>
<keyword evidence="7" id="KW-0472">Membrane</keyword>
<proteinExistence type="inferred from homology"/>
<name>A0A1J4JU03_9EUKA</name>
<gene>
    <name evidence="11" type="ORF">TRFO_07029</name>
</gene>
<keyword evidence="12" id="KW-1185">Reference proteome</keyword>
<dbReference type="GeneID" id="94828158"/>
<evidence type="ECO:0000256" key="4">
    <source>
        <dbReference type="ARBA" id="ARBA00022692"/>
    </source>
</evidence>
<keyword evidence="5 8" id="KW-0256">Endoplasmic reticulum</keyword>
<feature type="chain" id="PRO_5011830820" description="Dolichyl-diphosphooligosaccharide--protein glycosyltransferase 48 kDa subunit" evidence="8">
    <location>
        <begin position="20"/>
        <end position="412"/>
    </location>
</feature>
<dbReference type="OrthoDB" id="29105at2759"/>
<feature type="signal peptide" evidence="8">
    <location>
        <begin position="1"/>
        <end position="19"/>
    </location>
</feature>